<organism evidence="2 3">
    <name type="scientific">Candidatus Micropelagius thuwalensis</name>
    <dbReference type="NCBI Taxonomy" id="1397666"/>
    <lineage>
        <taxon>Bacteria</taxon>
        <taxon>Pseudomonadati</taxon>
        <taxon>Pseudomonadota</taxon>
        <taxon>Alphaproteobacteria</taxon>
        <taxon>PS1 clade</taxon>
        <taxon>Candidatus Micropelagius</taxon>
    </lineage>
</organism>
<evidence type="ECO:0000313" key="3">
    <source>
        <dbReference type="Proteomes" id="UP000016762"/>
    </source>
</evidence>
<sequence>MSDNTHLAKDFIGAWENKNLDKILNMMSESCRYHNIPMKPLKGHDKIRTFIAPVLEMSEKIIWDIHQIAEDDRGNVFTERTDKFLINDKWVELPVCGVMTFSDGLMTHWRDYFDLMTFEKAMEEATALY</sequence>
<dbReference type="AlphaFoldDB" id="U2XVS3"/>
<dbReference type="EMBL" id="AWXE01000003">
    <property type="protein sequence ID" value="ERL46916.1"/>
    <property type="molecule type" value="Genomic_DNA"/>
</dbReference>
<accession>U2XVS3</accession>
<keyword evidence="3" id="KW-1185">Reference proteome</keyword>
<feature type="domain" description="Limonene-1,2-epoxide hydrolase" evidence="1">
    <location>
        <begin position="4"/>
        <end position="121"/>
    </location>
</feature>
<dbReference type="RefSeq" id="WP_021776869.1">
    <property type="nucleotide sequence ID" value="NZ_AWXE01000003.1"/>
</dbReference>
<dbReference type="InterPro" id="IPR013100">
    <property type="entry name" value="LEH"/>
</dbReference>
<dbReference type="Proteomes" id="UP000016762">
    <property type="component" value="Unassembled WGS sequence"/>
</dbReference>
<dbReference type="Gene3D" id="3.10.450.50">
    <property type="match status" value="1"/>
</dbReference>
<name>U2XVS3_9PROT</name>
<gene>
    <name evidence="2" type="ORF">RS24_00832</name>
</gene>
<dbReference type="eggNOG" id="COG4308">
    <property type="taxonomic scope" value="Bacteria"/>
</dbReference>
<dbReference type="InterPro" id="IPR032710">
    <property type="entry name" value="NTF2-like_dom_sf"/>
</dbReference>
<dbReference type="Pfam" id="PF07858">
    <property type="entry name" value="LEH"/>
    <property type="match status" value="1"/>
</dbReference>
<dbReference type="STRING" id="1397666.RS24_00832"/>
<dbReference type="OrthoDB" id="9781757at2"/>
<protein>
    <submittedName>
        <fullName evidence="2">Wyosine base formation protein</fullName>
    </submittedName>
</protein>
<dbReference type="SUPFAM" id="SSF54427">
    <property type="entry name" value="NTF2-like"/>
    <property type="match status" value="1"/>
</dbReference>
<evidence type="ECO:0000313" key="2">
    <source>
        <dbReference type="EMBL" id="ERL46916.1"/>
    </source>
</evidence>
<reference evidence="2 3" key="1">
    <citation type="journal article" date="2014" name="FEMS Microbiol. Ecol.">
        <title>Genomic differentiation among two strains of the PS1 clade isolated from geographically separated marine habitats.</title>
        <authorList>
            <person name="Jimenez-Infante F."/>
            <person name="Ngugi D.K."/>
            <person name="Alam I."/>
            <person name="Rashid M."/>
            <person name="Baalawi W."/>
            <person name="Kamau A.A."/>
            <person name="Bajic V.B."/>
            <person name="Stingl U."/>
        </authorList>
    </citation>
    <scope>NUCLEOTIDE SEQUENCE [LARGE SCALE GENOMIC DNA]</scope>
    <source>
        <strain evidence="2 3">RS24</strain>
    </source>
</reference>
<evidence type="ECO:0000259" key="1">
    <source>
        <dbReference type="Pfam" id="PF07858"/>
    </source>
</evidence>
<proteinExistence type="predicted"/>
<comment type="caution">
    <text evidence="2">The sequence shown here is derived from an EMBL/GenBank/DDBJ whole genome shotgun (WGS) entry which is preliminary data.</text>
</comment>